<dbReference type="Proteomes" id="UP001438707">
    <property type="component" value="Unassembled WGS sequence"/>
</dbReference>
<name>A0AAW1S648_9CHLO</name>
<gene>
    <name evidence="2" type="ORF">WJX74_007493</name>
</gene>
<evidence type="ECO:0000313" key="3">
    <source>
        <dbReference type="Proteomes" id="UP001438707"/>
    </source>
</evidence>
<keyword evidence="3" id="KW-1185">Reference proteome</keyword>
<proteinExistence type="predicted"/>
<accession>A0AAW1S648</accession>
<comment type="caution">
    <text evidence="2">The sequence shown here is derived from an EMBL/GenBank/DDBJ whole genome shotgun (WGS) entry which is preliminary data.</text>
</comment>
<feature type="region of interest" description="Disordered" evidence="1">
    <location>
        <begin position="1"/>
        <end position="20"/>
    </location>
</feature>
<dbReference type="EMBL" id="JALJOS010000003">
    <property type="protein sequence ID" value="KAK9841540.1"/>
    <property type="molecule type" value="Genomic_DNA"/>
</dbReference>
<evidence type="ECO:0000256" key="1">
    <source>
        <dbReference type="SAM" id="MobiDB-lite"/>
    </source>
</evidence>
<dbReference type="AlphaFoldDB" id="A0AAW1S648"/>
<reference evidence="2 3" key="1">
    <citation type="journal article" date="2024" name="Nat. Commun.">
        <title>Phylogenomics reveals the evolutionary origins of lichenization in chlorophyte algae.</title>
        <authorList>
            <person name="Puginier C."/>
            <person name="Libourel C."/>
            <person name="Otte J."/>
            <person name="Skaloud P."/>
            <person name="Haon M."/>
            <person name="Grisel S."/>
            <person name="Petersen M."/>
            <person name="Berrin J.G."/>
            <person name="Delaux P.M."/>
            <person name="Dal Grande F."/>
            <person name="Keller J."/>
        </authorList>
    </citation>
    <scope>NUCLEOTIDE SEQUENCE [LARGE SCALE GENOMIC DNA]</scope>
    <source>
        <strain evidence="2 3">SAG 2145</strain>
    </source>
</reference>
<protein>
    <submittedName>
        <fullName evidence="2">Uncharacterized protein</fullName>
    </submittedName>
</protein>
<evidence type="ECO:0000313" key="2">
    <source>
        <dbReference type="EMBL" id="KAK9841540.1"/>
    </source>
</evidence>
<organism evidence="2 3">
    <name type="scientific">Apatococcus lobatus</name>
    <dbReference type="NCBI Taxonomy" id="904363"/>
    <lineage>
        <taxon>Eukaryota</taxon>
        <taxon>Viridiplantae</taxon>
        <taxon>Chlorophyta</taxon>
        <taxon>core chlorophytes</taxon>
        <taxon>Trebouxiophyceae</taxon>
        <taxon>Chlorellales</taxon>
        <taxon>Chlorellaceae</taxon>
        <taxon>Apatococcus</taxon>
    </lineage>
</organism>
<sequence>MAAAILQAAEEDWQETQREHDARLARLKHEIDQLQEEGGNLQAQAEESRQKLPRIEATIANLTQTIQNTKASTEARRTELMESATNFHSVRLRLLSASAEKAGGFTKARTVLEETLFD</sequence>